<dbReference type="InterPro" id="IPR025303">
    <property type="entry name" value="PdaC"/>
</dbReference>
<comment type="caution">
    <text evidence="3">The sequence shown here is derived from an EMBL/GenBank/DDBJ whole genome shotgun (WGS) entry which is preliminary data.</text>
</comment>
<dbReference type="Gene3D" id="3.90.640.20">
    <property type="entry name" value="Heat-shock cognate protein, ATPase"/>
    <property type="match status" value="1"/>
</dbReference>
<evidence type="ECO:0000259" key="2">
    <source>
        <dbReference type="Pfam" id="PF13739"/>
    </source>
</evidence>
<protein>
    <recommendedName>
        <fullName evidence="5">Deacetylase PdaC domain-containing protein</fullName>
    </recommendedName>
</protein>
<dbReference type="Pfam" id="PF13739">
    <property type="entry name" value="PdaC"/>
    <property type="match status" value="1"/>
</dbReference>
<evidence type="ECO:0000313" key="4">
    <source>
        <dbReference type="Proteomes" id="UP000053467"/>
    </source>
</evidence>
<feature type="domain" description="DUF3298" evidence="1">
    <location>
        <begin position="143"/>
        <end position="213"/>
    </location>
</feature>
<feature type="domain" description="Deacetylase PdaC" evidence="2">
    <location>
        <begin position="28"/>
        <end position="117"/>
    </location>
</feature>
<dbReference type="Pfam" id="PF11738">
    <property type="entry name" value="DUF3298"/>
    <property type="match status" value="1"/>
</dbReference>
<evidence type="ECO:0000259" key="1">
    <source>
        <dbReference type="Pfam" id="PF11738"/>
    </source>
</evidence>
<dbReference type="InterPro" id="IPR037126">
    <property type="entry name" value="PdaC/RsiV-like_sf"/>
</dbReference>
<name>A0A117M6N4_UNCT6</name>
<organism evidence="3 4">
    <name type="scientific">candidate division TA06 bacterium 34_109</name>
    <dbReference type="NCBI Taxonomy" id="1635277"/>
    <lineage>
        <taxon>Bacteria</taxon>
        <taxon>Bacteria division TA06</taxon>
    </lineage>
</organism>
<dbReference type="Proteomes" id="UP000053467">
    <property type="component" value="Unassembled WGS sequence"/>
</dbReference>
<dbReference type="EMBL" id="LGGX01000005">
    <property type="protein sequence ID" value="KUK87326.1"/>
    <property type="molecule type" value="Genomic_DNA"/>
</dbReference>
<evidence type="ECO:0008006" key="5">
    <source>
        <dbReference type="Google" id="ProtNLM"/>
    </source>
</evidence>
<reference evidence="4" key="1">
    <citation type="journal article" date="2015" name="MBio">
        <title>Genome-Resolved Metagenomic Analysis Reveals Roles for Candidate Phyla and Other Microbial Community Members in Biogeochemical Transformations in Oil Reservoirs.</title>
        <authorList>
            <person name="Hu P."/>
            <person name="Tom L."/>
            <person name="Singh A."/>
            <person name="Thomas B.C."/>
            <person name="Baker B.J."/>
            <person name="Piceno Y.M."/>
            <person name="Andersen G.L."/>
            <person name="Banfield J.F."/>
        </authorList>
    </citation>
    <scope>NUCLEOTIDE SEQUENCE [LARGE SCALE GENOMIC DNA]</scope>
</reference>
<dbReference type="AlphaFoldDB" id="A0A117M6N4"/>
<gene>
    <name evidence="3" type="ORF">XE03_0724</name>
</gene>
<proteinExistence type="predicted"/>
<dbReference type="InterPro" id="IPR021729">
    <property type="entry name" value="DUF3298"/>
</dbReference>
<dbReference type="Gene3D" id="3.30.565.40">
    <property type="entry name" value="Fervidobacterium nodosum Rt17-B1 like"/>
    <property type="match status" value="1"/>
</dbReference>
<accession>A0A117M6N4</accession>
<sequence length="221" mass="26611">MKKIMILFFSIFIFYKIYSTDFTKDTFKYETDKIKCIYEYPKFNGERYNEVNNIIKEKIKNMFEKDYSELVKSSKEDTFFSKLTFFSDLSCSIFALNNDYISIRFYNESYAGGAHPSHNYFSFNYDLNSKKEIDLKEYYKLKKDGLKKLADFCEKDIKNQMKENITEDIQFSIPLDFETFEVFNINDKGIYFTFNEYSILPYYLGSYTVFIPQENFLELIK</sequence>
<evidence type="ECO:0000313" key="3">
    <source>
        <dbReference type="EMBL" id="KUK87326.1"/>
    </source>
</evidence>